<reference evidence="1" key="2">
    <citation type="submission" date="2021-09" db="EMBL/GenBank/DDBJ databases">
        <authorList>
            <person name="Gilroy R."/>
        </authorList>
    </citation>
    <scope>NUCLEOTIDE SEQUENCE</scope>
    <source>
        <strain evidence="1">578</strain>
    </source>
</reference>
<proteinExistence type="predicted"/>
<accession>A0A921FV44</accession>
<reference evidence="1" key="1">
    <citation type="journal article" date="2021" name="PeerJ">
        <title>Extensive microbial diversity within the chicken gut microbiome revealed by metagenomics and culture.</title>
        <authorList>
            <person name="Gilroy R."/>
            <person name="Ravi A."/>
            <person name="Getino M."/>
            <person name="Pursley I."/>
            <person name="Horton D.L."/>
            <person name="Alikhan N.F."/>
            <person name="Baker D."/>
            <person name="Gharbi K."/>
            <person name="Hall N."/>
            <person name="Watson M."/>
            <person name="Adriaenssens E.M."/>
            <person name="Foster-Nyarko E."/>
            <person name="Jarju S."/>
            <person name="Secka A."/>
            <person name="Antonio M."/>
            <person name="Oren A."/>
            <person name="Chaudhuri R.R."/>
            <person name="La Ragione R."/>
            <person name="Hildebrand F."/>
            <person name="Pallen M.J."/>
        </authorList>
    </citation>
    <scope>NUCLEOTIDE SEQUENCE</scope>
    <source>
        <strain evidence="1">578</strain>
    </source>
</reference>
<sequence>MTAGLVKNSDGTGFGTTNQSFVNSENGFEVGDNGPHDGVVSSGDVVSYNLNLAFTAAKKRYVRVR</sequence>
<evidence type="ECO:0000313" key="2">
    <source>
        <dbReference type="Proteomes" id="UP000715651"/>
    </source>
</evidence>
<gene>
    <name evidence="1" type="ORF">K8U78_02695</name>
</gene>
<protein>
    <submittedName>
        <fullName evidence="1">Uncharacterized protein</fullName>
    </submittedName>
</protein>
<organism evidence="1 2">
    <name type="scientific">Aeriscardovia aeriphila</name>
    <dbReference type="NCBI Taxonomy" id="218139"/>
    <lineage>
        <taxon>Bacteria</taxon>
        <taxon>Bacillati</taxon>
        <taxon>Actinomycetota</taxon>
        <taxon>Actinomycetes</taxon>
        <taxon>Bifidobacteriales</taxon>
        <taxon>Bifidobacteriaceae</taxon>
        <taxon>Aeriscardovia</taxon>
    </lineage>
</organism>
<comment type="caution">
    <text evidence="1">The sequence shown here is derived from an EMBL/GenBank/DDBJ whole genome shotgun (WGS) entry which is preliminary data.</text>
</comment>
<name>A0A921FV44_9BIFI</name>
<dbReference type="EMBL" id="DYWK01000004">
    <property type="protein sequence ID" value="HJF18057.1"/>
    <property type="molecule type" value="Genomic_DNA"/>
</dbReference>
<evidence type="ECO:0000313" key="1">
    <source>
        <dbReference type="EMBL" id="HJF18057.1"/>
    </source>
</evidence>
<dbReference type="Proteomes" id="UP000715651">
    <property type="component" value="Unassembled WGS sequence"/>
</dbReference>
<dbReference type="AlphaFoldDB" id="A0A921FV44"/>